<reference evidence="1" key="1">
    <citation type="submission" date="2020-05" db="EMBL/GenBank/DDBJ databases">
        <authorList>
            <person name="Chiriac C."/>
            <person name="Salcher M."/>
            <person name="Ghai R."/>
            <person name="Kavagutti S V."/>
        </authorList>
    </citation>
    <scope>NUCLEOTIDE SEQUENCE</scope>
</reference>
<name>A0A6J7WIG0_9CAUD</name>
<gene>
    <name evidence="1" type="ORF">UFOVP196_32</name>
</gene>
<evidence type="ECO:0000313" key="1">
    <source>
        <dbReference type="EMBL" id="CAB5212579.1"/>
    </source>
</evidence>
<accession>A0A6J7WIG0</accession>
<proteinExistence type="predicted"/>
<dbReference type="EMBL" id="LR798235">
    <property type="protein sequence ID" value="CAB5212579.1"/>
    <property type="molecule type" value="Genomic_DNA"/>
</dbReference>
<evidence type="ECO:0008006" key="2">
    <source>
        <dbReference type="Google" id="ProtNLM"/>
    </source>
</evidence>
<organism evidence="1">
    <name type="scientific">uncultured Caudovirales phage</name>
    <dbReference type="NCBI Taxonomy" id="2100421"/>
    <lineage>
        <taxon>Viruses</taxon>
        <taxon>Duplodnaviria</taxon>
        <taxon>Heunggongvirae</taxon>
        <taxon>Uroviricota</taxon>
        <taxon>Caudoviricetes</taxon>
        <taxon>Peduoviridae</taxon>
        <taxon>Maltschvirus</taxon>
        <taxon>Maltschvirus maltsch</taxon>
    </lineage>
</organism>
<protein>
    <recommendedName>
        <fullName evidence="2">Sulfotransferase family protein</fullName>
    </recommendedName>
</protein>
<sequence>MRYIVCGLHRTGTSALVCAIAESSELVAHVDPDVEAIIRSREVDSTYNPNPSGYFSHSTMFAPVADWISDTPDESVMKVAPESFLNGTGSEPLMVILTDRPINQIEASFAAAFGFDVPDHRYTARAQAQAILEQATNVVLTIVNFAELIDSPDQVFADLAASDWPIDAAAAASTIDPTLYRNR</sequence>